<dbReference type="Pfam" id="PF00188">
    <property type="entry name" value="CAP"/>
    <property type="match status" value="1"/>
</dbReference>
<dbReference type="RefSeq" id="WP_169610247.1">
    <property type="nucleotide sequence ID" value="NZ_CP051682.1"/>
</dbReference>
<reference evidence="3 4" key="1">
    <citation type="submission" date="2020-04" db="EMBL/GenBank/DDBJ databases">
        <title>Genome sequencing of novel species.</title>
        <authorList>
            <person name="Heo J."/>
            <person name="Kim S.-J."/>
            <person name="Kim J.-S."/>
            <person name="Hong S.-B."/>
            <person name="Kwon S.-W."/>
        </authorList>
    </citation>
    <scope>NUCLEOTIDE SEQUENCE [LARGE SCALE GENOMIC DNA]</scope>
    <source>
        <strain evidence="3 4">F39-2</strain>
    </source>
</reference>
<name>A0A7L5E3W0_9SPHI</name>
<accession>A0A7L5E3W0</accession>
<organism evidence="3 4">
    <name type="scientific">Mucilaginibacter robiniae</name>
    <dbReference type="NCBI Taxonomy" id="2728022"/>
    <lineage>
        <taxon>Bacteria</taxon>
        <taxon>Pseudomonadati</taxon>
        <taxon>Bacteroidota</taxon>
        <taxon>Sphingobacteriia</taxon>
        <taxon>Sphingobacteriales</taxon>
        <taxon>Sphingobacteriaceae</taxon>
        <taxon>Mucilaginibacter</taxon>
    </lineage>
</organism>
<gene>
    <name evidence="3" type="ORF">HH214_18785</name>
</gene>
<evidence type="ECO:0000259" key="2">
    <source>
        <dbReference type="Pfam" id="PF00188"/>
    </source>
</evidence>
<dbReference type="EMBL" id="CP051682">
    <property type="protein sequence ID" value="QJD97775.1"/>
    <property type="molecule type" value="Genomic_DNA"/>
</dbReference>
<evidence type="ECO:0000256" key="1">
    <source>
        <dbReference type="SAM" id="SignalP"/>
    </source>
</evidence>
<dbReference type="Proteomes" id="UP000503278">
    <property type="component" value="Chromosome"/>
</dbReference>
<dbReference type="Gene3D" id="3.40.33.10">
    <property type="entry name" value="CAP"/>
    <property type="match status" value="1"/>
</dbReference>
<dbReference type="SUPFAM" id="SSF55797">
    <property type="entry name" value="PR-1-like"/>
    <property type="match status" value="1"/>
</dbReference>
<keyword evidence="4" id="KW-1185">Reference proteome</keyword>
<dbReference type="PANTHER" id="PTHR31157:SF1">
    <property type="entry name" value="SCP DOMAIN-CONTAINING PROTEIN"/>
    <property type="match status" value="1"/>
</dbReference>
<feature type="domain" description="SCP" evidence="2">
    <location>
        <begin position="36"/>
        <end position="149"/>
    </location>
</feature>
<dbReference type="CDD" id="cd05379">
    <property type="entry name" value="CAP_bacterial"/>
    <property type="match status" value="1"/>
</dbReference>
<sequence>MKKKLIIGIVLLGGSGIAHAQMWKSSVQFRQAFLNRINIVRQQGCNCGGTYMPPAPPLVWNDNLEVSASRHARDMDRLHYFSHTSQDGRTMGDRIGAAGYKFEGLKAYTIGENIAFGQESIEEVNDGWFKSPGHCKNLMNAAFKEIGISEYNTYWVEDFGGRIGFSPSEQQMIRSGAKIVVKHASENH</sequence>
<protein>
    <submittedName>
        <fullName evidence="3">CAP domain-containing protein</fullName>
    </submittedName>
</protein>
<dbReference type="InterPro" id="IPR014044">
    <property type="entry name" value="CAP_dom"/>
</dbReference>
<proteinExistence type="predicted"/>
<feature type="chain" id="PRO_5029477314" evidence="1">
    <location>
        <begin position="21"/>
        <end position="188"/>
    </location>
</feature>
<dbReference type="KEGG" id="mrob:HH214_18785"/>
<dbReference type="AlphaFoldDB" id="A0A7L5E3W0"/>
<dbReference type="PANTHER" id="PTHR31157">
    <property type="entry name" value="SCP DOMAIN-CONTAINING PROTEIN"/>
    <property type="match status" value="1"/>
</dbReference>
<keyword evidence="1" id="KW-0732">Signal</keyword>
<feature type="signal peptide" evidence="1">
    <location>
        <begin position="1"/>
        <end position="20"/>
    </location>
</feature>
<evidence type="ECO:0000313" key="3">
    <source>
        <dbReference type="EMBL" id="QJD97775.1"/>
    </source>
</evidence>
<evidence type="ECO:0000313" key="4">
    <source>
        <dbReference type="Proteomes" id="UP000503278"/>
    </source>
</evidence>
<dbReference type="InterPro" id="IPR035940">
    <property type="entry name" value="CAP_sf"/>
</dbReference>